<evidence type="ECO:0000313" key="3">
    <source>
        <dbReference type="EMBL" id="GGG13334.1"/>
    </source>
</evidence>
<dbReference type="SUPFAM" id="SSF51735">
    <property type="entry name" value="NAD(P)-binding Rossmann-fold domains"/>
    <property type="match status" value="1"/>
</dbReference>
<gene>
    <name evidence="3" type="primary">neuA</name>
    <name evidence="3" type="ORF">GCM10007425_04520</name>
</gene>
<proteinExistence type="predicted"/>
<dbReference type="GO" id="GO:0000166">
    <property type="term" value="F:nucleotide binding"/>
    <property type="evidence" value="ECO:0007669"/>
    <property type="project" value="InterPro"/>
</dbReference>
<dbReference type="PANTHER" id="PTHR43377:SF1">
    <property type="entry name" value="BILIVERDIN REDUCTASE A"/>
    <property type="match status" value="1"/>
</dbReference>
<feature type="domain" description="Gfo/Idh/MocA-like oxidoreductase N-terminal" evidence="1">
    <location>
        <begin position="1"/>
        <end position="93"/>
    </location>
</feature>
<protein>
    <recommendedName>
        <fullName evidence="5">Gfo/Idh/MocA family oxidoreductase</fullName>
    </recommendedName>
</protein>
<reference evidence="3" key="2">
    <citation type="submission" date="2020-09" db="EMBL/GenBank/DDBJ databases">
        <authorList>
            <person name="Sun Q."/>
            <person name="Zhou Y."/>
        </authorList>
    </citation>
    <scope>NUCLEOTIDE SEQUENCE</scope>
    <source>
        <strain evidence="3">CGMCC 1.15760</strain>
    </source>
</reference>
<dbReference type="Pfam" id="PF01408">
    <property type="entry name" value="GFO_IDH_MocA"/>
    <property type="match status" value="1"/>
</dbReference>
<dbReference type="InterPro" id="IPR055170">
    <property type="entry name" value="GFO_IDH_MocA-like_dom"/>
</dbReference>
<dbReference type="InterPro" id="IPR000683">
    <property type="entry name" value="Gfo/Idh/MocA-like_OxRdtase_N"/>
</dbReference>
<feature type="domain" description="GFO/IDH/MocA-like oxidoreductase" evidence="2">
    <location>
        <begin position="123"/>
        <end position="229"/>
    </location>
</feature>
<evidence type="ECO:0000259" key="1">
    <source>
        <dbReference type="Pfam" id="PF01408"/>
    </source>
</evidence>
<dbReference type="Pfam" id="PF22725">
    <property type="entry name" value="GFO_IDH_MocA_C3"/>
    <property type="match status" value="1"/>
</dbReference>
<dbReference type="InterPro" id="IPR036291">
    <property type="entry name" value="NAD(P)-bd_dom_sf"/>
</dbReference>
<keyword evidence="4" id="KW-1185">Reference proteome</keyword>
<accession>A0A917FXS5</accession>
<organism evidence="3 4">
    <name type="scientific">Lysinibacillus alkalisoli</name>
    <dbReference type="NCBI Taxonomy" id="1911548"/>
    <lineage>
        <taxon>Bacteria</taxon>
        <taxon>Bacillati</taxon>
        <taxon>Bacillota</taxon>
        <taxon>Bacilli</taxon>
        <taxon>Bacillales</taxon>
        <taxon>Bacillaceae</taxon>
        <taxon>Lysinibacillus</taxon>
    </lineage>
</organism>
<sequence>MNVLVIGYGSIGKRHVEILQSLKCNVFIVSKQLNKDILCYPTLEIAFAEQTYDYIVIANKTNEHKHTLDKLQQLGCSCAVLVEKPLYATYCEAIYDFEIYVGYNLRFHPITQYLKNSIEKENIISIQGYVGQYLPSWRPNTDYSASYSASKANGGGALRDLSHELDLYHYLFGEWYSLQALVEKVTNLKITSDDHVLLQYRNREGSLVQLTLNYLDHIHQRKIIVNTTTSTYIADYINNTIVHNEQVISFKSKRNDTYFLQHTALLKKDYTIVCNYNEGLYTNKMIDKIEQASIEKVTIFNE</sequence>
<comment type="caution">
    <text evidence="3">The sequence shown here is derived from an EMBL/GenBank/DDBJ whole genome shotgun (WGS) entry which is preliminary data.</text>
</comment>
<dbReference type="Proteomes" id="UP000616608">
    <property type="component" value="Unassembled WGS sequence"/>
</dbReference>
<dbReference type="AlphaFoldDB" id="A0A917FXS5"/>
<evidence type="ECO:0000313" key="4">
    <source>
        <dbReference type="Proteomes" id="UP000616608"/>
    </source>
</evidence>
<dbReference type="InterPro" id="IPR051450">
    <property type="entry name" value="Gfo/Idh/MocA_Oxidoreductases"/>
</dbReference>
<dbReference type="PANTHER" id="PTHR43377">
    <property type="entry name" value="BILIVERDIN REDUCTASE A"/>
    <property type="match status" value="1"/>
</dbReference>
<dbReference type="Gene3D" id="3.40.50.720">
    <property type="entry name" value="NAD(P)-binding Rossmann-like Domain"/>
    <property type="match status" value="1"/>
</dbReference>
<reference evidence="3" key="1">
    <citation type="journal article" date="2014" name="Int. J. Syst. Evol. Microbiol.">
        <title>Complete genome sequence of Corynebacterium casei LMG S-19264T (=DSM 44701T), isolated from a smear-ripened cheese.</title>
        <authorList>
            <consortium name="US DOE Joint Genome Institute (JGI-PGF)"/>
            <person name="Walter F."/>
            <person name="Albersmeier A."/>
            <person name="Kalinowski J."/>
            <person name="Ruckert C."/>
        </authorList>
    </citation>
    <scope>NUCLEOTIDE SEQUENCE</scope>
    <source>
        <strain evidence="3">CGMCC 1.15760</strain>
    </source>
</reference>
<evidence type="ECO:0008006" key="5">
    <source>
        <dbReference type="Google" id="ProtNLM"/>
    </source>
</evidence>
<name>A0A917FXS5_9BACI</name>
<dbReference type="SUPFAM" id="SSF55347">
    <property type="entry name" value="Glyceraldehyde-3-phosphate dehydrogenase-like, C-terminal domain"/>
    <property type="match status" value="1"/>
</dbReference>
<evidence type="ECO:0000259" key="2">
    <source>
        <dbReference type="Pfam" id="PF22725"/>
    </source>
</evidence>
<dbReference type="RefSeq" id="WP_188613387.1">
    <property type="nucleotide sequence ID" value="NZ_BMJT01000001.1"/>
</dbReference>
<dbReference type="EMBL" id="BMJT01000001">
    <property type="protein sequence ID" value="GGG13334.1"/>
    <property type="molecule type" value="Genomic_DNA"/>
</dbReference>
<dbReference type="Gene3D" id="3.30.360.10">
    <property type="entry name" value="Dihydrodipicolinate Reductase, domain 2"/>
    <property type="match status" value="1"/>
</dbReference>